<dbReference type="SMART" id="SM00421">
    <property type="entry name" value="HTH_LUXR"/>
    <property type="match status" value="1"/>
</dbReference>
<dbReference type="PROSITE" id="PS50043">
    <property type="entry name" value="HTH_LUXR_2"/>
    <property type="match status" value="1"/>
</dbReference>
<accession>A0AB39QWV7</accession>
<organism evidence="8">
    <name type="scientific">Streptomyces sp. R39</name>
    <dbReference type="NCBI Taxonomy" id="3238631"/>
    <lineage>
        <taxon>Bacteria</taxon>
        <taxon>Bacillati</taxon>
        <taxon>Actinomycetota</taxon>
        <taxon>Actinomycetes</taxon>
        <taxon>Kitasatosporales</taxon>
        <taxon>Streptomycetaceae</taxon>
        <taxon>Streptomyces</taxon>
    </lineage>
</organism>
<keyword evidence="2" id="KW-0805">Transcription regulation</keyword>
<evidence type="ECO:0000259" key="6">
    <source>
        <dbReference type="PROSITE" id="PS50043"/>
    </source>
</evidence>
<dbReference type="EMBL" id="CP163441">
    <property type="protein sequence ID" value="XDQ45304.1"/>
    <property type="molecule type" value="Genomic_DNA"/>
</dbReference>
<dbReference type="RefSeq" id="WP_369224039.1">
    <property type="nucleotide sequence ID" value="NZ_CP163441.1"/>
</dbReference>
<dbReference type="GO" id="GO:0003677">
    <property type="term" value="F:DNA binding"/>
    <property type="evidence" value="ECO:0007669"/>
    <property type="project" value="UniProtKB-KW"/>
</dbReference>
<evidence type="ECO:0000256" key="1">
    <source>
        <dbReference type="ARBA" id="ARBA00022553"/>
    </source>
</evidence>
<keyword evidence="1 5" id="KW-0597">Phosphoprotein</keyword>
<dbReference type="InterPro" id="IPR039420">
    <property type="entry name" value="WalR-like"/>
</dbReference>
<reference evidence="8" key="1">
    <citation type="submission" date="2024-07" db="EMBL/GenBank/DDBJ databases">
        <authorList>
            <person name="Yu S.T."/>
        </authorList>
    </citation>
    <scope>NUCLEOTIDE SEQUENCE</scope>
    <source>
        <strain evidence="8">R39</strain>
    </source>
</reference>
<keyword evidence="3" id="KW-0238">DNA-binding</keyword>
<dbReference type="Gene3D" id="3.40.50.2300">
    <property type="match status" value="1"/>
</dbReference>
<keyword evidence="4" id="KW-0804">Transcription</keyword>
<name>A0AB39QWV7_9ACTN</name>
<evidence type="ECO:0000313" key="8">
    <source>
        <dbReference type="EMBL" id="XDQ45304.1"/>
    </source>
</evidence>
<dbReference type="PANTHER" id="PTHR43214:SF24">
    <property type="entry name" value="TRANSCRIPTIONAL REGULATORY PROTEIN NARL-RELATED"/>
    <property type="match status" value="1"/>
</dbReference>
<dbReference type="AlphaFoldDB" id="A0AB39QWV7"/>
<dbReference type="InterPro" id="IPR000792">
    <property type="entry name" value="Tscrpt_reg_LuxR_C"/>
</dbReference>
<dbReference type="Pfam" id="PF00072">
    <property type="entry name" value="Response_reg"/>
    <property type="match status" value="1"/>
</dbReference>
<dbReference type="Pfam" id="PF00196">
    <property type="entry name" value="GerE"/>
    <property type="match status" value="1"/>
</dbReference>
<dbReference type="InterPro" id="IPR011006">
    <property type="entry name" value="CheY-like_superfamily"/>
</dbReference>
<feature type="modified residue" description="4-aspartylphosphate" evidence="5">
    <location>
        <position position="61"/>
    </location>
</feature>
<dbReference type="CDD" id="cd17535">
    <property type="entry name" value="REC_NarL-like"/>
    <property type="match status" value="1"/>
</dbReference>
<dbReference type="InterPro" id="IPR001789">
    <property type="entry name" value="Sig_transdc_resp-reg_receiver"/>
</dbReference>
<dbReference type="PROSITE" id="PS00622">
    <property type="entry name" value="HTH_LUXR_1"/>
    <property type="match status" value="1"/>
</dbReference>
<evidence type="ECO:0000259" key="7">
    <source>
        <dbReference type="PROSITE" id="PS50110"/>
    </source>
</evidence>
<dbReference type="InterPro" id="IPR058245">
    <property type="entry name" value="NreC/VraR/RcsB-like_REC"/>
</dbReference>
<dbReference type="SUPFAM" id="SSF52172">
    <property type="entry name" value="CheY-like"/>
    <property type="match status" value="1"/>
</dbReference>
<dbReference type="GO" id="GO:0000160">
    <property type="term" value="P:phosphorelay signal transduction system"/>
    <property type="evidence" value="ECO:0007669"/>
    <property type="project" value="InterPro"/>
</dbReference>
<dbReference type="PROSITE" id="PS50110">
    <property type="entry name" value="RESPONSE_REGULATORY"/>
    <property type="match status" value="1"/>
</dbReference>
<evidence type="ECO:0000256" key="4">
    <source>
        <dbReference type="ARBA" id="ARBA00023163"/>
    </source>
</evidence>
<evidence type="ECO:0000256" key="3">
    <source>
        <dbReference type="ARBA" id="ARBA00023125"/>
    </source>
</evidence>
<dbReference type="GO" id="GO:0006355">
    <property type="term" value="P:regulation of DNA-templated transcription"/>
    <property type="evidence" value="ECO:0007669"/>
    <property type="project" value="InterPro"/>
</dbReference>
<dbReference type="CDD" id="cd06170">
    <property type="entry name" value="LuxR_C_like"/>
    <property type="match status" value="1"/>
</dbReference>
<feature type="domain" description="HTH luxR-type" evidence="6">
    <location>
        <begin position="156"/>
        <end position="221"/>
    </location>
</feature>
<sequence length="228" mass="24427">MTSSSGDPIRVVIADDQQMVRQGFTVLLNAQPGIEVVGQAVDGLDAVAKVAELTPDVVLMDIRMPELGGIEATRRIVGERPHIKVLVLTTFDLDEYVYEALRSGASGFLLKDASADKLAEAVRVVAAGDALLAPGITRRLITQFSRLDGGGVRAPLKARVGELTERETEVLTLIAQGLSNAEIAERLVVAEQTVKTHVGRILVKLGLRDRTQAAVFAYESGLVRPSGY</sequence>
<evidence type="ECO:0000256" key="5">
    <source>
        <dbReference type="PROSITE-ProRule" id="PRU00169"/>
    </source>
</evidence>
<dbReference type="PRINTS" id="PR00038">
    <property type="entry name" value="HTHLUXR"/>
</dbReference>
<protein>
    <submittedName>
        <fullName evidence="8">Response regulator</fullName>
    </submittedName>
</protein>
<proteinExistence type="predicted"/>
<evidence type="ECO:0000256" key="2">
    <source>
        <dbReference type="ARBA" id="ARBA00023015"/>
    </source>
</evidence>
<dbReference type="PANTHER" id="PTHR43214">
    <property type="entry name" value="TWO-COMPONENT RESPONSE REGULATOR"/>
    <property type="match status" value="1"/>
</dbReference>
<dbReference type="SMART" id="SM00448">
    <property type="entry name" value="REC"/>
    <property type="match status" value="1"/>
</dbReference>
<gene>
    <name evidence="8" type="ORF">AB5J52_25300</name>
</gene>
<feature type="domain" description="Response regulatory" evidence="7">
    <location>
        <begin position="10"/>
        <end position="126"/>
    </location>
</feature>